<dbReference type="Proteomes" id="UP000197138">
    <property type="component" value="Unassembled WGS sequence"/>
</dbReference>
<gene>
    <name evidence="1" type="ORF">CDL15_Pgr022211</name>
</gene>
<reference evidence="2" key="1">
    <citation type="journal article" date="2017" name="Plant J.">
        <title>The pomegranate (Punica granatum L.) genome and the genomics of punicalagin biosynthesis.</title>
        <authorList>
            <person name="Qin G."/>
            <person name="Xu C."/>
            <person name="Ming R."/>
            <person name="Tang H."/>
            <person name="Guyot R."/>
            <person name="Kramer E.M."/>
            <person name="Hu Y."/>
            <person name="Yi X."/>
            <person name="Qi Y."/>
            <person name="Xu X."/>
            <person name="Gao Z."/>
            <person name="Pan H."/>
            <person name="Jian J."/>
            <person name="Tian Y."/>
            <person name="Yue Z."/>
            <person name="Xu Y."/>
        </authorList>
    </citation>
    <scope>NUCLEOTIDE SEQUENCE [LARGE SCALE GENOMIC DNA]</scope>
    <source>
        <strain evidence="2">cv. Dabenzi</strain>
    </source>
</reference>
<name>A0A218XR30_PUNGR</name>
<accession>A0A218XR30</accession>
<evidence type="ECO:0000313" key="1">
    <source>
        <dbReference type="EMBL" id="OWM87268.1"/>
    </source>
</evidence>
<sequence>MFYLASRYEERVEKVFESRVTLMNAWKSARVQRLHVRQEWACERTSGARAGHAGVRQGSRLAGVHASTRLCAGSTSFAVIPSDQSPDMLFRRGMRRSSHSTVSSLSYIVKRPNSLNQDGFHITVASYHLEDDLGKCPSMRFEEYENRMVPKMSKRNP</sequence>
<evidence type="ECO:0000313" key="2">
    <source>
        <dbReference type="Proteomes" id="UP000197138"/>
    </source>
</evidence>
<organism evidence="1 2">
    <name type="scientific">Punica granatum</name>
    <name type="common">Pomegranate</name>
    <dbReference type="NCBI Taxonomy" id="22663"/>
    <lineage>
        <taxon>Eukaryota</taxon>
        <taxon>Viridiplantae</taxon>
        <taxon>Streptophyta</taxon>
        <taxon>Embryophyta</taxon>
        <taxon>Tracheophyta</taxon>
        <taxon>Spermatophyta</taxon>
        <taxon>Magnoliopsida</taxon>
        <taxon>eudicotyledons</taxon>
        <taxon>Gunneridae</taxon>
        <taxon>Pentapetalae</taxon>
        <taxon>rosids</taxon>
        <taxon>malvids</taxon>
        <taxon>Myrtales</taxon>
        <taxon>Lythraceae</taxon>
        <taxon>Punica</taxon>
    </lineage>
</organism>
<comment type="caution">
    <text evidence="1">The sequence shown here is derived from an EMBL/GenBank/DDBJ whole genome shotgun (WGS) entry which is preliminary data.</text>
</comment>
<protein>
    <submittedName>
        <fullName evidence="1">Uncharacterized protein</fullName>
    </submittedName>
</protein>
<dbReference type="EMBL" id="MTKT01000816">
    <property type="protein sequence ID" value="OWM87268.1"/>
    <property type="molecule type" value="Genomic_DNA"/>
</dbReference>
<dbReference type="AlphaFoldDB" id="A0A218XR30"/>
<proteinExistence type="predicted"/>